<evidence type="ECO:0000313" key="2">
    <source>
        <dbReference type="Proteomes" id="UP000188532"/>
    </source>
</evidence>
<dbReference type="GO" id="GO:0004844">
    <property type="term" value="F:uracil DNA N-glycosylase activity"/>
    <property type="evidence" value="ECO:0007669"/>
    <property type="project" value="UniProtKB-EC"/>
</dbReference>
<protein>
    <submittedName>
        <fullName evidence="1">Uracil-DNA glycosylase domain protein</fullName>
        <ecNumber evidence="1">3.2.2.27</ecNumber>
    </submittedName>
</protein>
<name>A0A1V3Y0X4_MYCKA</name>
<organism evidence="1 2">
    <name type="scientific">Mycobacterium kansasii</name>
    <dbReference type="NCBI Taxonomy" id="1768"/>
    <lineage>
        <taxon>Bacteria</taxon>
        <taxon>Bacillati</taxon>
        <taxon>Actinomycetota</taxon>
        <taxon>Actinomycetes</taxon>
        <taxon>Mycobacteriales</taxon>
        <taxon>Mycobacteriaceae</taxon>
        <taxon>Mycobacterium</taxon>
    </lineage>
</organism>
<comment type="caution">
    <text evidence="1">The sequence shown here is derived from an EMBL/GenBank/DDBJ whole genome shotgun (WGS) entry which is preliminary data.</text>
</comment>
<proteinExistence type="predicted"/>
<dbReference type="SUPFAM" id="SSF52141">
    <property type="entry name" value="Uracil-DNA glycosylase-like"/>
    <property type="match status" value="1"/>
</dbReference>
<dbReference type="EMBL" id="MVBN01000001">
    <property type="protein sequence ID" value="OOK84666.1"/>
    <property type="molecule type" value="Genomic_DNA"/>
</dbReference>
<reference evidence="1 2" key="1">
    <citation type="submission" date="2017-02" db="EMBL/GenBank/DDBJ databases">
        <title>Complete genome sequences of Mycobacterium kansasii strains isolated from rhesus macaques.</title>
        <authorList>
            <person name="Panda A."/>
            <person name="Nagaraj S."/>
            <person name="Zhao X."/>
            <person name="Tettelin H."/>
            <person name="Detolla L.J."/>
        </authorList>
    </citation>
    <scope>NUCLEOTIDE SEQUENCE [LARGE SCALE GENOMIC DNA]</scope>
    <source>
        <strain evidence="1 2">11-3469</strain>
    </source>
</reference>
<gene>
    <name evidence="1" type="primary">ung2</name>
    <name evidence="1" type="ORF">BZL29_1079</name>
</gene>
<keyword evidence="1" id="KW-0326">Glycosidase</keyword>
<dbReference type="AlphaFoldDB" id="A0A1V3Y0X4"/>
<accession>A0A1V3Y0X4</accession>
<dbReference type="Proteomes" id="UP000188532">
    <property type="component" value="Unassembled WGS sequence"/>
</dbReference>
<evidence type="ECO:0000313" key="1">
    <source>
        <dbReference type="EMBL" id="OOK84666.1"/>
    </source>
</evidence>
<dbReference type="Gene3D" id="3.40.470.10">
    <property type="entry name" value="Uracil-DNA glycosylase-like domain"/>
    <property type="match status" value="1"/>
</dbReference>
<dbReference type="InterPro" id="IPR036895">
    <property type="entry name" value="Uracil-DNA_glycosylase-like_sf"/>
</dbReference>
<dbReference type="EC" id="3.2.2.27" evidence="1"/>
<sequence length="44" mass="4732">MCRHRITASVAAVGLAGFFGSRPFSRANELLSGMGADPIDWRLP</sequence>
<keyword evidence="1" id="KW-0378">Hydrolase</keyword>